<keyword evidence="2" id="KW-1185">Reference proteome</keyword>
<comment type="caution">
    <text evidence="1">The sequence shown here is derived from an EMBL/GenBank/DDBJ whole genome shotgun (WGS) entry which is preliminary data.</text>
</comment>
<sequence length="106" mass="11436">MVTFLDNSFRHICYNYTNSLSYSNIALSDYVSENIISSEEQKERVSTSTLTPLLECLSSAGGGATARGGAVMDGVSTAAGGGRRAVDFYNKHGSSCFKLYSTIYHD</sequence>
<protein>
    <submittedName>
        <fullName evidence="1">Uncharacterized protein</fullName>
    </submittedName>
</protein>
<evidence type="ECO:0000313" key="1">
    <source>
        <dbReference type="EMBL" id="GBP25069.1"/>
    </source>
</evidence>
<evidence type="ECO:0000313" key="2">
    <source>
        <dbReference type="Proteomes" id="UP000299102"/>
    </source>
</evidence>
<proteinExistence type="predicted"/>
<dbReference type="EMBL" id="BGZK01000169">
    <property type="protein sequence ID" value="GBP25069.1"/>
    <property type="molecule type" value="Genomic_DNA"/>
</dbReference>
<organism evidence="1 2">
    <name type="scientific">Eumeta variegata</name>
    <name type="common">Bagworm moth</name>
    <name type="synonym">Eumeta japonica</name>
    <dbReference type="NCBI Taxonomy" id="151549"/>
    <lineage>
        <taxon>Eukaryota</taxon>
        <taxon>Metazoa</taxon>
        <taxon>Ecdysozoa</taxon>
        <taxon>Arthropoda</taxon>
        <taxon>Hexapoda</taxon>
        <taxon>Insecta</taxon>
        <taxon>Pterygota</taxon>
        <taxon>Neoptera</taxon>
        <taxon>Endopterygota</taxon>
        <taxon>Lepidoptera</taxon>
        <taxon>Glossata</taxon>
        <taxon>Ditrysia</taxon>
        <taxon>Tineoidea</taxon>
        <taxon>Psychidae</taxon>
        <taxon>Oiketicinae</taxon>
        <taxon>Eumeta</taxon>
    </lineage>
</organism>
<dbReference type="Proteomes" id="UP000299102">
    <property type="component" value="Unassembled WGS sequence"/>
</dbReference>
<reference evidence="1 2" key="1">
    <citation type="journal article" date="2019" name="Commun. Biol.">
        <title>The bagworm genome reveals a unique fibroin gene that provides high tensile strength.</title>
        <authorList>
            <person name="Kono N."/>
            <person name="Nakamura H."/>
            <person name="Ohtoshi R."/>
            <person name="Tomita M."/>
            <person name="Numata K."/>
            <person name="Arakawa K."/>
        </authorList>
    </citation>
    <scope>NUCLEOTIDE SEQUENCE [LARGE SCALE GENOMIC DNA]</scope>
</reference>
<accession>A0A4C1UFF0</accession>
<gene>
    <name evidence="1" type="ORF">EVAR_19549_1</name>
</gene>
<name>A0A4C1UFF0_EUMVA</name>
<dbReference type="AlphaFoldDB" id="A0A4C1UFF0"/>